<evidence type="ECO:0000256" key="3">
    <source>
        <dbReference type="ARBA" id="ARBA00022525"/>
    </source>
</evidence>
<dbReference type="InterPro" id="IPR039809">
    <property type="entry name" value="Chemokine_b/g/d"/>
</dbReference>
<evidence type="ECO:0000256" key="2">
    <source>
        <dbReference type="ARBA" id="ARBA00022514"/>
    </source>
</evidence>
<reference evidence="7 8" key="1">
    <citation type="submission" date="2022-01" db="EMBL/GenBank/DDBJ databases">
        <title>A high-quality chromosome-level genome assembly of rohu carp, Labeo rohita.</title>
        <authorList>
            <person name="Arick M.A. II"/>
            <person name="Hsu C.-Y."/>
            <person name="Magbanua Z."/>
            <person name="Pechanova O."/>
            <person name="Grover C."/>
            <person name="Miller E."/>
            <person name="Thrash A."/>
            <person name="Ezzel L."/>
            <person name="Alam S."/>
            <person name="Benzie J."/>
            <person name="Hamilton M."/>
            <person name="Karsi A."/>
            <person name="Lawrence M.L."/>
            <person name="Peterson D.G."/>
        </authorList>
    </citation>
    <scope>NUCLEOTIDE SEQUENCE [LARGE SCALE GENOMIC DNA]</scope>
    <source>
        <strain evidence="8">BAU-BD-2019</strain>
        <tissue evidence="7">Blood</tissue>
    </source>
</reference>
<dbReference type="SMART" id="SM00199">
    <property type="entry name" value="SCY"/>
    <property type="match status" value="2"/>
</dbReference>
<comment type="caution">
    <text evidence="7">The sequence shown here is derived from an EMBL/GenBank/DDBJ whole genome shotgun (WGS) entry which is preliminary data.</text>
</comment>
<feature type="domain" description="Chemokine interleukin-8-like" evidence="6">
    <location>
        <begin position="158"/>
        <end position="223"/>
    </location>
</feature>
<dbReference type="PANTHER" id="PTHR12015:SF183">
    <property type="entry name" value="C-C MOTIF CHEMOKINE 3"/>
    <property type="match status" value="1"/>
</dbReference>
<dbReference type="Pfam" id="PF00048">
    <property type="entry name" value="IL8"/>
    <property type="match status" value="2"/>
</dbReference>
<dbReference type="InterPro" id="IPR036048">
    <property type="entry name" value="Interleukin_8-like_sf"/>
</dbReference>
<organism evidence="7 8">
    <name type="scientific">Labeo rohita</name>
    <name type="common">Indian major carp</name>
    <name type="synonym">Cyprinus rohita</name>
    <dbReference type="NCBI Taxonomy" id="84645"/>
    <lineage>
        <taxon>Eukaryota</taxon>
        <taxon>Metazoa</taxon>
        <taxon>Chordata</taxon>
        <taxon>Craniata</taxon>
        <taxon>Vertebrata</taxon>
        <taxon>Euteleostomi</taxon>
        <taxon>Actinopterygii</taxon>
        <taxon>Neopterygii</taxon>
        <taxon>Teleostei</taxon>
        <taxon>Ostariophysi</taxon>
        <taxon>Cypriniformes</taxon>
        <taxon>Cyprinidae</taxon>
        <taxon>Labeoninae</taxon>
        <taxon>Labeonini</taxon>
        <taxon>Labeo</taxon>
    </lineage>
</organism>
<evidence type="ECO:0000313" key="8">
    <source>
        <dbReference type="Proteomes" id="UP000830375"/>
    </source>
</evidence>
<gene>
    <name evidence="7" type="ORF">H4Q32_023493</name>
</gene>
<keyword evidence="3" id="KW-0964">Secreted</keyword>
<dbReference type="EMBL" id="JACTAM010001093">
    <property type="protein sequence ID" value="KAI2646610.1"/>
    <property type="molecule type" value="Genomic_DNA"/>
</dbReference>
<evidence type="ECO:0000313" key="7">
    <source>
        <dbReference type="EMBL" id="KAI2646610.1"/>
    </source>
</evidence>
<evidence type="ECO:0000256" key="1">
    <source>
        <dbReference type="ARBA" id="ARBA00004613"/>
    </source>
</evidence>
<accession>A0ABQ8L7D0</accession>
<protein>
    <submittedName>
        <fullName evidence="7">C-C motif chemokine 22</fullName>
    </submittedName>
</protein>
<keyword evidence="2" id="KW-0202">Cytokine</keyword>
<keyword evidence="4 5" id="KW-0732">Signal</keyword>
<dbReference type="CDD" id="cd00272">
    <property type="entry name" value="Chemokine_CC"/>
    <property type="match status" value="1"/>
</dbReference>
<keyword evidence="8" id="KW-1185">Reference proteome</keyword>
<feature type="chain" id="PRO_5045122829" evidence="5">
    <location>
        <begin position="38"/>
        <end position="233"/>
    </location>
</feature>
<dbReference type="Proteomes" id="UP000830375">
    <property type="component" value="Unassembled WGS sequence"/>
</dbReference>
<proteinExistence type="predicted"/>
<dbReference type="Gene3D" id="2.40.50.40">
    <property type="match status" value="2"/>
</dbReference>
<evidence type="ECO:0000256" key="5">
    <source>
        <dbReference type="SAM" id="SignalP"/>
    </source>
</evidence>
<comment type="subcellular location">
    <subcellularLocation>
        <location evidence="1">Secreted</location>
    </subcellularLocation>
</comment>
<name>A0ABQ8L7D0_LABRO</name>
<sequence length="233" mass="27361">MLLLSLSYGVHYTWRMKTFMKTLVFLMLCCALQLSTSTGPSANDIANSICCFNKINYRIPLKRLKSYFWTGSSCPLTHIVLVTVPRDSTTQKQFCTDPKEKWDCWQFTTYSYFLCLLCGVYQTWRMKTFMKTSLVFLMLCCALQLNTSAGIRAVMSVNSICCFKEINIRIPLKRLVSYLWTSNSCPFKHILQIPRKKMKEKIRKNLFCMDPEYKWVRRAINYLDKKRAKNSTQ</sequence>
<dbReference type="InterPro" id="IPR001811">
    <property type="entry name" value="Chemokine_IL8-like_dom"/>
</dbReference>
<feature type="signal peptide" evidence="5">
    <location>
        <begin position="1"/>
        <end position="37"/>
    </location>
</feature>
<dbReference type="SUPFAM" id="SSF54117">
    <property type="entry name" value="Interleukin 8-like chemokines"/>
    <property type="match status" value="2"/>
</dbReference>
<feature type="domain" description="Chemokine interleukin-8-like" evidence="6">
    <location>
        <begin position="47"/>
        <end position="108"/>
    </location>
</feature>
<evidence type="ECO:0000256" key="4">
    <source>
        <dbReference type="ARBA" id="ARBA00022729"/>
    </source>
</evidence>
<evidence type="ECO:0000259" key="6">
    <source>
        <dbReference type="SMART" id="SM00199"/>
    </source>
</evidence>
<dbReference type="PANTHER" id="PTHR12015">
    <property type="entry name" value="SMALL INDUCIBLE CYTOKINE A"/>
    <property type="match status" value="1"/>
</dbReference>